<evidence type="ECO:0000313" key="1">
    <source>
        <dbReference type="EMBL" id="CAK9229802.1"/>
    </source>
</evidence>
<gene>
    <name evidence="1" type="ORF">CSSPTR1EN2_LOCUS19915</name>
</gene>
<dbReference type="Proteomes" id="UP001497512">
    <property type="component" value="Chromosome 6"/>
</dbReference>
<name>A0ABP0UTQ5_9BRYO</name>
<keyword evidence="2" id="KW-1185">Reference proteome</keyword>
<sequence>MLLKLCFDAHCLVARFPGCPMLQGWKSCSGSSFANSFNLFRHHLVNCNSKCRVLGLEIRCVLSLWKGPRSIQNIVWDFFTGKASGVFVCIFS</sequence>
<accession>A0ABP0UTQ5</accession>
<evidence type="ECO:0000313" key="2">
    <source>
        <dbReference type="Proteomes" id="UP001497512"/>
    </source>
</evidence>
<protein>
    <submittedName>
        <fullName evidence="1">Uncharacterized protein</fullName>
    </submittedName>
</protein>
<dbReference type="EMBL" id="OZ019898">
    <property type="protein sequence ID" value="CAK9229802.1"/>
    <property type="molecule type" value="Genomic_DNA"/>
</dbReference>
<proteinExistence type="predicted"/>
<organism evidence="1 2">
    <name type="scientific">Sphagnum troendelagicum</name>
    <dbReference type="NCBI Taxonomy" id="128251"/>
    <lineage>
        <taxon>Eukaryota</taxon>
        <taxon>Viridiplantae</taxon>
        <taxon>Streptophyta</taxon>
        <taxon>Embryophyta</taxon>
        <taxon>Bryophyta</taxon>
        <taxon>Sphagnophytina</taxon>
        <taxon>Sphagnopsida</taxon>
        <taxon>Sphagnales</taxon>
        <taxon>Sphagnaceae</taxon>
        <taxon>Sphagnum</taxon>
    </lineage>
</organism>
<reference evidence="1" key="1">
    <citation type="submission" date="2024-02" db="EMBL/GenBank/DDBJ databases">
        <authorList>
            <consortium name="ELIXIR-Norway"/>
            <consortium name="Elixir Norway"/>
        </authorList>
    </citation>
    <scope>NUCLEOTIDE SEQUENCE</scope>
</reference>